<evidence type="ECO:0000313" key="1">
    <source>
        <dbReference type="EMBL" id="MBW78197.1"/>
    </source>
</evidence>
<sequence length="68" mass="7334">MSPLIAHPSSFLPMIALLHATQRSAVHIHTHALAHTQGTWSATASWALGTGQHTAKPKWESSNEPSNQ</sequence>
<organism evidence="1">
    <name type="scientific">Anopheles darlingi</name>
    <name type="common">Mosquito</name>
    <dbReference type="NCBI Taxonomy" id="43151"/>
    <lineage>
        <taxon>Eukaryota</taxon>
        <taxon>Metazoa</taxon>
        <taxon>Ecdysozoa</taxon>
        <taxon>Arthropoda</taxon>
        <taxon>Hexapoda</taxon>
        <taxon>Insecta</taxon>
        <taxon>Pterygota</taxon>
        <taxon>Neoptera</taxon>
        <taxon>Endopterygota</taxon>
        <taxon>Diptera</taxon>
        <taxon>Nematocera</taxon>
        <taxon>Culicoidea</taxon>
        <taxon>Culicidae</taxon>
        <taxon>Anophelinae</taxon>
        <taxon>Anopheles</taxon>
    </lineage>
</organism>
<dbReference type="EMBL" id="GGFL01014019">
    <property type="protein sequence ID" value="MBW78197.1"/>
    <property type="molecule type" value="Transcribed_RNA"/>
</dbReference>
<protein>
    <submittedName>
        <fullName evidence="1">Putative secreted protein</fullName>
    </submittedName>
</protein>
<reference evidence="1" key="1">
    <citation type="submission" date="2018-01" db="EMBL/GenBank/DDBJ databases">
        <title>An insight into the sialome of Amazonian anophelines.</title>
        <authorList>
            <person name="Ribeiro J.M."/>
            <person name="Scarpassa V."/>
            <person name="Calvo E."/>
        </authorList>
    </citation>
    <scope>NUCLEOTIDE SEQUENCE</scope>
</reference>
<accession>A0A2M4DKX1</accession>
<proteinExistence type="predicted"/>
<dbReference type="AlphaFoldDB" id="A0A2M4DKX1"/>
<name>A0A2M4DKX1_ANODA</name>